<dbReference type="EMBL" id="JAKLTR010000012">
    <property type="protein sequence ID" value="MCG2616311.1"/>
    <property type="molecule type" value="Genomic_DNA"/>
</dbReference>
<reference evidence="1" key="1">
    <citation type="submission" date="2022-01" db="EMBL/GenBank/DDBJ databases">
        <authorList>
            <person name="Jo J.-H."/>
            <person name="Im W.-T."/>
        </authorList>
    </citation>
    <scope>NUCLEOTIDE SEQUENCE</scope>
    <source>
        <strain evidence="1">NA20</strain>
    </source>
</reference>
<name>A0ABS9KVF5_9BACT</name>
<proteinExistence type="predicted"/>
<accession>A0ABS9KVF5</accession>
<dbReference type="RefSeq" id="WP_237874845.1">
    <property type="nucleotide sequence ID" value="NZ_JAKLTR010000012.1"/>
</dbReference>
<gene>
    <name evidence="1" type="ORF">LZZ85_18575</name>
</gene>
<organism evidence="1 2">
    <name type="scientific">Terrimonas ginsenosidimutans</name>
    <dbReference type="NCBI Taxonomy" id="2908004"/>
    <lineage>
        <taxon>Bacteria</taxon>
        <taxon>Pseudomonadati</taxon>
        <taxon>Bacteroidota</taxon>
        <taxon>Chitinophagia</taxon>
        <taxon>Chitinophagales</taxon>
        <taxon>Chitinophagaceae</taxon>
        <taxon>Terrimonas</taxon>
    </lineage>
</organism>
<dbReference type="Proteomes" id="UP001165367">
    <property type="component" value="Unassembled WGS sequence"/>
</dbReference>
<comment type="caution">
    <text evidence="1">The sequence shown here is derived from an EMBL/GenBank/DDBJ whole genome shotgun (WGS) entry which is preliminary data.</text>
</comment>
<keyword evidence="2" id="KW-1185">Reference proteome</keyword>
<evidence type="ECO:0000313" key="1">
    <source>
        <dbReference type="EMBL" id="MCG2616311.1"/>
    </source>
</evidence>
<evidence type="ECO:0008006" key="3">
    <source>
        <dbReference type="Google" id="ProtNLM"/>
    </source>
</evidence>
<sequence length="232" mass="26041">MNKTPTIITVLALALAGCNQKFSWQGGAWQPINVKATVVDSGSEQILKVERDLKALPFDTARLAATVDQPTYVKWLAHDVSAGVIEVKVFSRIKPDSPFKQARGFIGLVFYIGEDDKAFESVYLRPSNGRSTDSAMRSHAVQYFAYPDHKFDRLRREAPGIYESGADIGLNEWISLRLEITKYARRLYINEGKIPVLSVMEPRGTQSYGAIGLWVDIGTEGYFKEFRFIPAK</sequence>
<evidence type="ECO:0000313" key="2">
    <source>
        <dbReference type="Proteomes" id="UP001165367"/>
    </source>
</evidence>
<protein>
    <recommendedName>
        <fullName evidence="3">DUF1080 domain-containing protein</fullName>
    </recommendedName>
</protein>
<dbReference type="PROSITE" id="PS51257">
    <property type="entry name" value="PROKAR_LIPOPROTEIN"/>
    <property type="match status" value="1"/>
</dbReference>